<accession>A0A0F8YV14</accession>
<gene>
    <name evidence="2" type="ORF">LCGC14_3050010</name>
</gene>
<reference evidence="2" key="1">
    <citation type="journal article" date="2015" name="Nature">
        <title>Complex archaea that bridge the gap between prokaryotes and eukaryotes.</title>
        <authorList>
            <person name="Spang A."/>
            <person name="Saw J.H."/>
            <person name="Jorgensen S.L."/>
            <person name="Zaremba-Niedzwiedzka K."/>
            <person name="Martijn J."/>
            <person name="Lind A.E."/>
            <person name="van Eijk R."/>
            <person name="Schleper C."/>
            <person name="Guy L."/>
            <person name="Ettema T.J."/>
        </authorList>
    </citation>
    <scope>NUCLEOTIDE SEQUENCE</scope>
</reference>
<feature type="non-terminal residue" evidence="2">
    <location>
        <position position="310"/>
    </location>
</feature>
<dbReference type="EMBL" id="LAZR01064255">
    <property type="protein sequence ID" value="KKK57884.1"/>
    <property type="molecule type" value="Genomic_DNA"/>
</dbReference>
<proteinExistence type="predicted"/>
<name>A0A0F8YV14_9ZZZZ</name>
<protein>
    <submittedName>
        <fullName evidence="2">Uncharacterized protein</fullName>
    </submittedName>
</protein>
<comment type="caution">
    <text evidence="2">The sequence shown here is derived from an EMBL/GenBank/DDBJ whole genome shotgun (WGS) entry which is preliminary data.</text>
</comment>
<sequence>MCCGDPPPPPDLGPMADASVEVAQMAQQTSREQLEWAREQDTMNRQTLQEVLDIQLPAMREQADNAREDRERWETMFRPMEDQYVKEAQEYDTPEQREKYRAKALADVNTQFDASRRNALQRLESYGVDPSQTRNSALDIGVRTAQAAAQAGAATRSDIGVEERGRSLREQAINLGRGERQLVGSQYAGAVGAGQAAVGGMNQTTATSSGAMGTPGSWGNQALAGYGQGANIMSQGYGNEMQGWNAKQAQTAGMLQGIGNIVGGAAAMKDGGPAMAINPNGGTDIEGEFSEVGDVDTGMGDGSGRDDNVP</sequence>
<dbReference type="AlphaFoldDB" id="A0A0F8YV14"/>
<organism evidence="2">
    <name type="scientific">marine sediment metagenome</name>
    <dbReference type="NCBI Taxonomy" id="412755"/>
    <lineage>
        <taxon>unclassified sequences</taxon>
        <taxon>metagenomes</taxon>
        <taxon>ecological metagenomes</taxon>
    </lineage>
</organism>
<evidence type="ECO:0000256" key="1">
    <source>
        <dbReference type="SAM" id="MobiDB-lite"/>
    </source>
</evidence>
<feature type="region of interest" description="Disordered" evidence="1">
    <location>
        <begin position="277"/>
        <end position="310"/>
    </location>
</feature>
<feature type="compositionally biased region" description="Acidic residues" evidence="1">
    <location>
        <begin position="285"/>
        <end position="294"/>
    </location>
</feature>
<evidence type="ECO:0000313" key="2">
    <source>
        <dbReference type="EMBL" id="KKK57884.1"/>
    </source>
</evidence>